<sequence length="531" mass="58152">MASPMEHPAPETTVYEAIDALVDYAGRHLDLDPRNADWIRNRIFALFGLSSYRPTGATAGEDAQDAPAPDALLARLRDALESAGLSDHDDWPAVEDEVMGILTADPARIADAFAEVEGAYDGMAAMRWLYDHCVSNTYVKKSQLDRNPRFESHGIVVTINRVKPEFRNMKKAAAGNAVAGGYPQCTICHENEGFAGRNKRTLRTVPVTLGGEDWFWQFSPYGYFSQHGICVNREHTPMHVDRDTFVHLLDFVDRFPGYFLGCNAALPRIGGSVLAHDHYQGGGEILPMLKAPAWATLHLDAHPDAVVEILNWPGTAVRVVSPSRGTIVEVSDLIRRAWIDYNNPDLDIVSHDANGNRQSALSPSAIRTDRGYEMNLIFRNNAVSDAFPEGVFHAHPEFWPIKQEPIGLIEAQGLFILPGRLVDQLGRVEDSIAEDRPLPDDMAEFRMIRDEIAAILSANAAAGPDGAYGREAIRAAVRDELGSVCERILGNTAVFKNKALTLGFLESLGFMQHAGGVAGSIAADDSGTERS</sequence>
<evidence type="ECO:0000259" key="9">
    <source>
        <dbReference type="Pfam" id="PF01087"/>
    </source>
</evidence>
<dbReference type="Proteomes" id="UP000345527">
    <property type="component" value="Unassembled WGS sequence"/>
</dbReference>
<keyword evidence="13" id="KW-1185">Reference proteome</keyword>
<dbReference type="InterPro" id="IPR000766">
    <property type="entry name" value="GalP_uridyl_Trfase_II"/>
</dbReference>
<evidence type="ECO:0000313" key="10">
    <source>
        <dbReference type="EMBL" id="KAA8821393.1"/>
    </source>
</evidence>
<comment type="subcellular location">
    <subcellularLocation>
        <location evidence="8">Cytoplasm</location>
    </subcellularLocation>
</comment>
<name>A0A5J5DX73_9BIFI</name>
<dbReference type="GO" id="GO:0008108">
    <property type="term" value="F:UDP-glucose:hexose-1-phosphate uridylyltransferase activity"/>
    <property type="evidence" value="ECO:0007669"/>
    <property type="project" value="UniProtKB-UniRule"/>
</dbReference>
<accession>A0A5J5DX73</accession>
<dbReference type="RefSeq" id="WP_150353409.1">
    <property type="nucleotide sequence ID" value="NZ_RZNZ01000004.1"/>
</dbReference>
<dbReference type="AlphaFoldDB" id="A0A5J5DX73"/>
<evidence type="ECO:0000256" key="3">
    <source>
        <dbReference type="ARBA" id="ARBA00022490"/>
    </source>
</evidence>
<evidence type="ECO:0000313" key="11">
    <source>
        <dbReference type="EMBL" id="KAA8824338.1"/>
    </source>
</evidence>
<dbReference type="EMBL" id="RZOA01000003">
    <property type="protein sequence ID" value="KAA8824338.1"/>
    <property type="molecule type" value="Genomic_DNA"/>
</dbReference>
<keyword evidence="5 8" id="KW-0548">Nucleotidyltransferase</keyword>
<comment type="catalytic activity">
    <reaction evidence="1 8">
        <text>alpha-D-galactose 1-phosphate + UDP-alpha-D-glucose = alpha-D-glucose 1-phosphate + UDP-alpha-D-galactose</text>
        <dbReference type="Rhea" id="RHEA:13989"/>
        <dbReference type="ChEBI" id="CHEBI:58336"/>
        <dbReference type="ChEBI" id="CHEBI:58601"/>
        <dbReference type="ChEBI" id="CHEBI:58885"/>
        <dbReference type="ChEBI" id="CHEBI:66914"/>
        <dbReference type="EC" id="2.7.7.12"/>
    </reaction>
</comment>
<comment type="caution">
    <text evidence="11">The sequence shown here is derived from an EMBL/GenBank/DDBJ whole genome shotgun (WGS) entry which is preliminary data.</text>
</comment>
<dbReference type="HAMAP" id="MF_00571">
    <property type="entry name" value="GalP_UDP_trans"/>
    <property type="match status" value="1"/>
</dbReference>
<keyword evidence="4 8" id="KW-0808">Transferase</keyword>
<dbReference type="PANTHER" id="PTHR39191">
    <property type="entry name" value="GALACTOSE-1-PHOSPHATE URIDYLYLTRANSFERASE"/>
    <property type="match status" value="1"/>
</dbReference>
<dbReference type="Proteomes" id="UP000374630">
    <property type="component" value="Unassembled WGS sequence"/>
</dbReference>
<dbReference type="InterPro" id="IPR005849">
    <property type="entry name" value="GalP_Utransf_N"/>
</dbReference>
<dbReference type="OrthoDB" id="2293at2"/>
<evidence type="ECO:0000313" key="13">
    <source>
        <dbReference type="Proteomes" id="UP000374630"/>
    </source>
</evidence>
<dbReference type="EMBL" id="RZNZ01000004">
    <property type="protein sequence ID" value="KAA8821393.1"/>
    <property type="molecule type" value="Genomic_DNA"/>
</dbReference>
<evidence type="ECO:0000256" key="6">
    <source>
        <dbReference type="ARBA" id="ARBA00023144"/>
    </source>
</evidence>
<reference evidence="12 13" key="1">
    <citation type="journal article" date="2019" name="Syst. Appl. Microbiol.">
        <title>Characterization of Bifidobacterium species in feaces of the Egyptian fruit bat: Description of B. vespertilionis sp. nov. and B. rousetti sp. nov.</title>
        <authorList>
            <person name="Modesto M."/>
            <person name="Satti M."/>
            <person name="Watanabe K."/>
            <person name="Puglisi E."/>
            <person name="Morelli L."/>
            <person name="Huang C.-H."/>
            <person name="Liou J.-S."/>
            <person name="Miyashita M."/>
            <person name="Tamura T."/>
            <person name="Saito S."/>
            <person name="Mori K."/>
            <person name="Huang L."/>
            <person name="Sciavilla P."/>
            <person name="Sandri C."/>
            <person name="Spiezio C."/>
            <person name="Vitali F."/>
            <person name="Cavalieri D."/>
            <person name="Perpetuini G."/>
            <person name="Tofalo R."/>
            <person name="Bonetti A."/>
            <person name="Arita M."/>
            <person name="Mattarelli P."/>
        </authorList>
    </citation>
    <scope>NUCLEOTIDE SEQUENCE [LARGE SCALE GENOMIC DNA]</scope>
    <source>
        <strain evidence="10 13">RST16</strain>
        <strain evidence="11 12">RST8</strain>
    </source>
</reference>
<dbReference type="PANTHER" id="PTHR39191:SF1">
    <property type="entry name" value="DUF4922 DOMAIN-CONTAINING PROTEIN"/>
    <property type="match status" value="1"/>
</dbReference>
<evidence type="ECO:0000256" key="1">
    <source>
        <dbReference type="ARBA" id="ARBA00001107"/>
    </source>
</evidence>
<comment type="similarity">
    <text evidence="8">Belongs to the galactose-1-phosphate uridylyltransferase type 2 family.</text>
</comment>
<dbReference type="Pfam" id="PF01087">
    <property type="entry name" value="GalP_UDP_transf"/>
    <property type="match status" value="1"/>
</dbReference>
<evidence type="ECO:0000313" key="12">
    <source>
        <dbReference type="Proteomes" id="UP000345527"/>
    </source>
</evidence>
<keyword evidence="3 8" id="KW-0963">Cytoplasm</keyword>
<evidence type="ECO:0000256" key="2">
    <source>
        <dbReference type="ARBA" id="ARBA00004947"/>
    </source>
</evidence>
<comment type="pathway">
    <text evidence="2 8">Carbohydrate metabolism; galactose metabolism.</text>
</comment>
<dbReference type="UniPathway" id="UPA00214"/>
<protein>
    <recommendedName>
        <fullName evidence="8">Galactose-1-phosphate uridylyltransferase</fullName>
        <shortName evidence="8">Gal-1-P uridylyltransferase</shortName>
        <ecNumber evidence="8">2.7.7.12</ecNumber>
    </recommendedName>
    <alternativeName>
        <fullName evidence="8">UDP-glucose--hexose-1-phosphate uridylyltransferase</fullName>
    </alternativeName>
</protein>
<dbReference type="GO" id="GO:0006012">
    <property type="term" value="P:galactose metabolic process"/>
    <property type="evidence" value="ECO:0007669"/>
    <property type="project" value="UniProtKB-UniRule"/>
</dbReference>
<keyword evidence="6 8" id="KW-0299">Galactose metabolism</keyword>
<evidence type="ECO:0000256" key="4">
    <source>
        <dbReference type="ARBA" id="ARBA00022679"/>
    </source>
</evidence>
<feature type="domain" description="Galactose-1-phosphate uridyl transferase N-terminal" evidence="9">
    <location>
        <begin position="89"/>
        <end position="237"/>
    </location>
</feature>
<dbReference type="EC" id="2.7.7.12" evidence="8"/>
<gene>
    <name evidence="8" type="primary">galT</name>
    <name evidence="11" type="ORF">EM848_02380</name>
    <name evidence="10" type="ORF">EMO90_04360</name>
</gene>
<evidence type="ECO:0000256" key="5">
    <source>
        <dbReference type="ARBA" id="ARBA00022695"/>
    </source>
</evidence>
<proteinExistence type="inferred from homology"/>
<evidence type="ECO:0000256" key="8">
    <source>
        <dbReference type="HAMAP-Rule" id="MF_00571"/>
    </source>
</evidence>
<keyword evidence="7 8" id="KW-0119">Carbohydrate metabolism</keyword>
<organism evidence="11 12">
    <name type="scientific">Bifidobacterium vespertilionis</name>
    <dbReference type="NCBI Taxonomy" id="2562524"/>
    <lineage>
        <taxon>Bacteria</taxon>
        <taxon>Bacillati</taxon>
        <taxon>Actinomycetota</taxon>
        <taxon>Actinomycetes</taxon>
        <taxon>Bifidobacteriales</taxon>
        <taxon>Bifidobacteriaceae</taxon>
        <taxon>Bifidobacterium</taxon>
    </lineage>
</organism>
<evidence type="ECO:0000256" key="7">
    <source>
        <dbReference type="ARBA" id="ARBA00023277"/>
    </source>
</evidence>
<dbReference type="GO" id="GO:0005737">
    <property type="term" value="C:cytoplasm"/>
    <property type="evidence" value="ECO:0007669"/>
    <property type="project" value="UniProtKB-SubCell"/>
</dbReference>